<dbReference type="SUPFAM" id="SSF53474">
    <property type="entry name" value="alpha/beta-Hydrolases"/>
    <property type="match status" value="1"/>
</dbReference>
<protein>
    <submittedName>
        <fullName evidence="2">Alpha/beta hydrolase</fullName>
    </submittedName>
</protein>
<dbReference type="Proteomes" id="UP000249915">
    <property type="component" value="Unassembled WGS sequence"/>
</dbReference>
<dbReference type="AlphaFoldDB" id="A0A2V4AME2"/>
<sequence>MTDERPLLLLLHGLGANRHVWRGLERQLSARWPGDWLAPDLPGHGEAAGLACYSFGGMAAAVADAVVPAAGGRRVVALGHSLGGVLALTLATGWFGVPVAAVCGLGIKVRWSSEELARAAAVATRPARVFGSRQEAAQRWLRGAGLTGLLAERSDEDAAVDAGVRRDGEGWSLTVDHRAFGVGAPDMTGLLAACRAEVVLAAGEHDPMCPAEHLRDLRPDPVVLPGLGHNAHVEDPAALWPLLDRLAAAC</sequence>
<dbReference type="PANTHER" id="PTHR43798:SF33">
    <property type="entry name" value="HYDROLASE, PUTATIVE (AFU_ORTHOLOGUE AFUA_2G14860)-RELATED"/>
    <property type="match status" value="1"/>
</dbReference>
<gene>
    <name evidence="2" type="ORF">BAY60_24380</name>
</gene>
<keyword evidence="3" id="KW-1185">Reference proteome</keyword>
<evidence type="ECO:0000313" key="3">
    <source>
        <dbReference type="Proteomes" id="UP000249915"/>
    </source>
</evidence>
<dbReference type="PANTHER" id="PTHR43798">
    <property type="entry name" value="MONOACYLGLYCEROL LIPASE"/>
    <property type="match status" value="1"/>
</dbReference>
<organism evidence="2 3">
    <name type="scientific">Prauserella muralis</name>
    <dbReference type="NCBI Taxonomy" id="588067"/>
    <lineage>
        <taxon>Bacteria</taxon>
        <taxon>Bacillati</taxon>
        <taxon>Actinomycetota</taxon>
        <taxon>Actinomycetes</taxon>
        <taxon>Pseudonocardiales</taxon>
        <taxon>Pseudonocardiaceae</taxon>
        <taxon>Prauserella</taxon>
    </lineage>
</organism>
<keyword evidence="2" id="KW-0378">Hydrolase</keyword>
<dbReference type="EMBL" id="MASW01000006">
    <property type="protein sequence ID" value="PXY21372.1"/>
    <property type="molecule type" value="Genomic_DNA"/>
</dbReference>
<dbReference type="InterPro" id="IPR000073">
    <property type="entry name" value="AB_hydrolase_1"/>
</dbReference>
<accession>A0A2V4AME2</accession>
<name>A0A2V4AME2_9PSEU</name>
<comment type="caution">
    <text evidence="2">The sequence shown here is derived from an EMBL/GenBank/DDBJ whole genome shotgun (WGS) entry which is preliminary data.</text>
</comment>
<dbReference type="RefSeq" id="WP_245992808.1">
    <property type="nucleotide sequence ID" value="NZ_MASW01000006.1"/>
</dbReference>
<reference evidence="2 3" key="1">
    <citation type="submission" date="2016-07" db="EMBL/GenBank/DDBJ databases">
        <title>Draft genome sequence of Prauserella muralis DSM 45305, isolated from a mould-covered wall in an indoor environment.</title>
        <authorList>
            <person name="Ruckert C."/>
            <person name="Albersmeier A."/>
            <person name="Jiang C.-L."/>
            <person name="Jiang Y."/>
            <person name="Kalinowski J."/>
            <person name="Schneider O."/>
            <person name="Winkler A."/>
            <person name="Zotchev S.B."/>
        </authorList>
    </citation>
    <scope>NUCLEOTIDE SEQUENCE [LARGE SCALE GENOMIC DNA]</scope>
    <source>
        <strain evidence="2 3">DSM 45305</strain>
    </source>
</reference>
<dbReference type="InterPro" id="IPR029058">
    <property type="entry name" value="AB_hydrolase_fold"/>
</dbReference>
<dbReference type="Pfam" id="PF12697">
    <property type="entry name" value="Abhydrolase_6"/>
    <property type="match status" value="1"/>
</dbReference>
<evidence type="ECO:0000313" key="2">
    <source>
        <dbReference type="EMBL" id="PXY21372.1"/>
    </source>
</evidence>
<dbReference type="Gene3D" id="3.40.50.1820">
    <property type="entry name" value="alpha/beta hydrolase"/>
    <property type="match status" value="1"/>
</dbReference>
<dbReference type="InterPro" id="IPR050266">
    <property type="entry name" value="AB_hydrolase_sf"/>
</dbReference>
<proteinExistence type="predicted"/>
<dbReference type="GO" id="GO:0016020">
    <property type="term" value="C:membrane"/>
    <property type="evidence" value="ECO:0007669"/>
    <property type="project" value="TreeGrafter"/>
</dbReference>
<evidence type="ECO:0000259" key="1">
    <source>
        <dbReference type="Pfam" id="PF12697"/>
    </source>
</evidence>
<feature type="domain" description="AB hydrolase-1" evidence="1">
    <location>
        <begin position="8"/>
        <end position="239"/>
    </location>
</feature>
<dbReference type="GO" id="GO:0016787">
    <property type="term" value="F:hydrolase activity"/>
    <property type="evidence" value="ECO:0007669"/>
    <property type="project" value="UniProtKB-KW"/>
</dbReference>